<dbReference type="PANTHER" id="PTHR42951">
    <property type="entry name" value="METALLO-BETA-LACTAMASE DOMAIN-CONTAINING"/>
    <property type="match status" value="1"/>
</dbReference>
<dbReference type="OrthoDB" id="536211at2759"/>
<keyword evidence="2" id="KW-0378">Hydrolase</keyword>
<dbReference type="Proteomes" id="UP000799770">
    <property type="component" value="Unassembled WGS sequence"/>
</dbReference>
<dbReference type="InterPro" id="IPR050855">
    <property type="entry name" value="NDM-1-like"/>
</dbReference>
<dbReference type="PANTHER" id="PTHR42951:SF4">
    <property type="entry name" value="ACYL-COENZYME A THIOESTERASE MBLAC2"/>
    <property type="match status" value="1"/>
</dbReference>
<dbReference type="AlphaFoldDB" id="A0A6A5ZU29"/>
<evidence type="ECO:0000313" key="2">
    <source>
        <dbReference type="EMBL" id="KAF2122999.1"/>
    </source>
</evidence>
<dbReference type="InterPro" id="IPR036866">
    <property type="entry name" value="RibonucZ/Hydroxyglut_hydro"/>
</dbReference>
<dbReference type="SMART" id="SM00849">
    <property type="entry name" value="Lactamase_B"/>
    <property type="match status" value="1"/>
</dbReference>
<keyword evidence="3" id="KW-1185">Reference proteome</keyword>
<dbReference type="InterPro" id="IPR001279">
    <property type="entry name" value="Metallo-B-lactamas"/>
</dbReference>
<dbReference type="SUPFAM" id="SSF56281">
    <property type="entry name" value="Metallo-hydrolase/oxidoreductase"/>
    <property type="match status" value="1"/>
</dbReference>
<protein>
    <submittedName>
        <fullName evidence="2">Zn-dependent hydrolase</fullName>
    </submittedName>
</protein>
<feature type="domain" description="Metallo-beta-lactamase" evidence="1">
    <location>
        <begin position="53"/>
        <end position="225"/>
    </location>
</feature>
<evidence type="ECO:0000313" key="3">
    <source>
        <dbReference type="Proteomes" id="UP000799770"/>
    </source>
</evidence>
<evidence type="ECO:0000259" key="1">
    <source>
        <dbReference type="SMART" id="SM00849"/>
    </source>
</evidence>
<organism evidence="2 3">
    <name type="scientific">Lophiotrema nucula</name>
    <dbReference type="NCBI Taxonomy" id="690887"/>
    <lineage>
        <taxon>Eukaryota</taxon>
        <taxon>Fungi</taxon>
        <taxon>Dikarya</taxon>
        <taxon>Ascomycota</taxon>
        <taxon>Pezizomycotina</taxon>
        <taxon>Dothideomycetes</taxon>
        <taxon>Pleosporomycetidae</taxon>
        <taxon>Pleosporales</taxon>
        <taxon>Lophiotremataceae</taxon>
        <taxon>Lophiotrema</taxon>
    </lineage>
</organism>
<gene>
    <name evidence="2" type="ORF">BDV96DRAFT_639550</name>
</gene>
<accession>A0A6A5ZU29</accession>
<sequence length="307" mass="34135">MKRDNIRPPGHELDTLQAFEPYPGIFAYYDGRTGERFHSEDPNWLDDGAFTLGVCTYAIVSGSEALLYDAGITTEIASFMLDHVTKLGVTKTTMVYSHYHNDHIAGAPALRNTTIIGQVQTEATIRRNTEALAKDDPPIQAVLPTKLYDKELTVKIGNRTVELHHFDIHTNDGTILFLPEEKLLFAGDTLEDTATFIADPSSLSTHQTELKRMAELPISKILPAHGSPDRIKSGGYETTFIHATIRYIQAVDEPVEQPVAWKQTLKEVVAKDLEAGNLIYFSQYDTVHAENVQTIQRSRQEGVIAAG</sequence>
<proteinExistence type="predicted"/>
<dbReference type="Pfam" id="PF00753">
    <property type="entry name" value="Lactamase_B"/>
    <property type="match status" value="1"/>
</dbReference>
<name>A0A6A5ZU29_9PLEO</name>
<reference evidence="2" key="1">
    <citation type="journal article" date="2020" name="Stud. Mycol.">
        <title>101 Dothideomycetes genomes: a test case for predicting lifestyles and emergence of pathogens.</title>
        <authorList>
            <person name="Haridas S."/>
            <person name="Albert R."/>
            <person name="Binder M."/>
            <person name="Bloem J."/>
            <person name="Labutti K."/>
            <person name="Salamov A."/>
            <person name="Andreopoulos B."/>
            <person name="Baker S."/>
            <person name="Barry K."/>
            <person name="Bills G."/>
            <person name="Bluhm B."/>
            <person name="Cannon C."/>
            <person name="Castanera R."/>
            <person name="Culley D."/>
            <person name="Daum C."/>
            <person name="Ezra D."/>
            <person name="Gonzalez J."/>
            <person name="Henrissat B."/>
            <person name="Kuo A."/>
            <person name="Liang C."/>
            <person name="Lipzen A."/>
            <person name="Lutzoni F."/>
            <person name="Magnuson J."/>
            <person name="Mondo S."/>
            <person name="Nolan M."/>
            <person name="Ohm R."/>
            <person name="Pangilinan J."/>
            <person name="Park H.-J."/>
            <person name="Ramirez L."/>
            <person name="Alfaro M."/>
            <person name="Sun H."/>
            <person name="Tritt A."/>
            <person name="Yoshinaga Y."/>
            <person name="Zwiers L.-H."/>
            <person name="Turgeon B."/>
            <person name="Goodwin S."/>
            <person name="Spatafora J."/>
            <person name="Crous P."/>
            <person name="Grigoriev I."/>
        </authorList>
    </citation>
    <scope>NUCLEOTIDE SEQUENCE</scope>
    <source>
        <strain evidence="2">CBS 627.86</strain>
    </source>
</reference>
<dbReference type="GO" id="GO:0016787">
    <property type="term" value="F:hydrolase activity"/>
    <property type="evidence" value="ECO:0007669"/>
    <property type="project" value="UniProtKB-KW"/>
</dbReference>
<dbReference type="EMBL" id="ML977310">
    <property type="protein sequence ID" value="KAF2122999.1"/>
    <property type="molecule type" value="Genomic_DNA"/>
</dbReference>
<dbReference type="Gene3D" id="3.60.15.10">
    <property type="entry name" value="Ribonuclease Z/Hydroxyacylglutathione hydrolase-like"/>
    <property type="match status" value="1"/>
</dbReference>